<feature type="transmembrane region" description="Helical" evidence="7">
    <location>
        <begin position="200"/>
        <end position="220"/>
    </location>
</feature>
<evidence type="ECO:0000256" key="7">
    <source>
        <dbReference type="SAM" id="Phobius"/>
    </source>
</evidence>
<feature type="transmembrane region" description="Helical" evidence="7">
    <location>
        <begin position="104"/>
        <end position="124"/>
    </location>
</feature>
<dbReference type="RefSeq" id="WP_271090377.1">
    <property type="nucleotide sequence ID" value="NZ_JAPJZH010000008.1"/>
</dbReference>
<evidence type="ECO:0000313" key="8">
    <source>
        <dbReference type="EMBL" id="MDA4846607.1"/>
    </source>
</evidence>
<proteinExistence type="predicted"/>
<keyword evidence="6" id="KW-0175">Coiled coil</keyword>
<dbReference type="Pfam" id="PF02653">
    <property type="entry name" value="BPD_transp_2"/>
    <property type="match status" value="1"/>
</dbReference>
<organism evidence="8 9">
    <name type="scientific">Hoeflea poritis</name>
    <dbReference type="NCBI Taxonomy" id="2993659"/>
    <lineage>
        <taxon>Bacteria</taxon>
        <taxon>Pseudomonadati</taxon>
        <taxon>Pseudomonadota</taxon>
        <taxon>Alphaproteobacteria</taxon>
        <taxon>Hyphomicrobiales</taxon>
        <taxon>Rhizobiaceae</taxon>
        <taxon>Hoeflea</taxon>
    </lineage>
</organism>
<dbReference type="PANTHER" id="PTHR32196">
    <property type="entry name" value="ABC TRANSPORTER PERMEASE PROTEIN YPHD-RELATED-RELATED"/>
    <property type="match status" value="1"/>
</dbReference>
<gene>
    <name evidence="8" type="ORF">OOZ53_14680</name>
</gene>
<keyword evidence="4 7" id="KW-1133">Transmembrane helix</keyword>
<feature type="transmembrane region" description="Helical" evidence="7">
    <location>
        <begin position="130"/>
        <end position="156"/>
    </location>
</feature>
<evidence type="ECO:0000256" key="2">
    <source>
        <dbReference type="ARBA" id="ARBA00022475"/>
    </source>
</evidence>
<evidence type="ECO:0000256" key="6">
    <source>
        <dbReference type="SAM" id="Coils"/>
    </source>
</evidence>
<dbReference type="Proteomes" id="UP001148313">
    <property type="component" value="Unassembled WGS sequence"/>
</dbReference>
<comment type="subcellular location">
    <subcellularLocation>
        <location evidence="1">Cell membrane</location>
        <topology evidence="1">Multi-pass membrane protein</topology>
    </subcellularLocation>
</comment>
<feature type="transmembrane region" description="Helical" evidence="7">
    <location>
        <begin position="280"/>
        <end position="299"/>
    </location>
</feature>
<evidence type="ECO:0000256" key="1">
    <source>
        <dbReference type="ARBA" id="ARBA00004651"/>
    </source>
</evidence>
<name>A0ABT4VR93_9HYPH</name>
<comment type="caution">
    <text evidence="8">The sequence shown here is derived from an EMBL/GenBank/DDBJ whole genome shotgun (WGS) entry which is preliminary data.</text>
</comment>
<protein>
    <submittedName>
        <fullName evidence="8">ABC transporter permease</fullName>
    </submittedName>
</protein>
<sequence length="357" mass="37853">MSEGQSDDSIAAYEERIEALEAKLRALEENVAASAEQAGHGFDWKMWGERYGLLIAWGVMILILGSVKPDQMFAWNSYATMLGSNAMVVVLTLALMIPLTSGDFDLSVASVMGLSSMLLAVLNVKMGMPIGGAVVIVLLVGAVVGLINAFFILYFGVHSLIVTLGTGYFINGLILWVSDSATIAGVSMGLVNAVILTRLFGIPIGFYYALALTLIIWYVFQHTSLGRRLLFVGRGREVARLSGVNVDRVRAGALMASGTIAAFAGVLYTGMRGAADPSSALAFLLPAFAAAFLGSTAIYPGKFNALGAFVAVFFLSTGIMGLNFLGVDSFVQNLFYGGGLVIAVSISQLIRGRRPMD</sequence>
<feature type="transmembrane region" description="Helical" evidence="7">
    <location>
        <begin position="73"/>
        <end position="97"/>
    </location>
</feature>
<reference evidence="8" key="1">
    <citation type="submission" date="2022-11" db="EMBL/GenBank/DDBJ databases">
        <title>Hoeflea poritis sp. nov., isolated from scleractinian coral Porites lutea.</title>
        <authorList>
            <person name="Zhang G."/>
            <person name="Wei Q."/>
            <person name="Cai L."/>
        </authorList>
    </citation>
    <scope>NUCLEOTIDE SEQUENCE</scope>
    <source>
        <strain evidence="8">E7-10</strain>
    </source>
</reference>
<evidence type="ECO:0000256" key="5">
    <source>
        <dbReference type="ARBA" id="ARBA00023136"/>
    </source>
</evidence>
<evidence type="ECO:0000256" key="4">
    <source>
        <dbReference type="ARBA" id="ARBA00022989"/>
    </source>
</evidence>
<dbReference type="CDD" id="cd06579">
    <property type="entry name" value="TM_PBP1_transp_AraH_like"/>
    <property type="match status" value="1"/>
</dbReference>
<dbReference type="InterPro" id="IPR001851">
    <property type="entry name" value="ABC_transp_permease"/>
</dbReference>
<keyword evidence="2" id="KW-1003">Cell membrane</keyword>
<accession>A0ABT4VR93</accession>
<feature type="transmembrane region" description="Helical" evidence="7">
    <location>
        <begin position="249"/>
        <end position="268"/>
    </location>
</feature>
<feature type="coiled-coil region" evidence="6">
    <location>
        <begin position="10"/>
        <end position="37"/>
    </location>
</feature>
<keyword evidence="9" id="KW-1185">Reference proteome</keyword>
<keyword evidence="3 7" id="KW-0812">Transmembrane</keyword>
<feature type="transmembrane region" description="Helical" evidence="7">
    <location>
        <begin position="333"/>
        <end position="350"/>
    </location>
</feature>
<feature type="transmembrane region" description="Helical" evidence="7">
    <location>
        <begin position="306"/>
        <end position="327"/>
    </location>
</feature>
<dbReference type="EMBL" id="JAPJZH010000008">
    <property type="protein sequence ID" value="MDA4846607.1"/>
    <property type="molecule type" value="Genomic_DNA"/>
</dbReference>
<evidence type="ECO:0000313" key="9">
    <source>
        <dbReference type="Proteomes" id="UP001148313"/>
    </source>
</evidence>
<feature type="transmembrane region" description="Helical" evidence="7">
    <location>
        <begin position="51"/>
        <end position="67"/>
    </location>
</feature>
<evidence type="ECO:0000256" key="3">
    <source>
        <dbReference type="ARBA" id="ARBA00022692"/>
    </source>
</evidence>
<keyword evidence="5 7" id="KW-0472">Membrane</keyword>